<accession>A0A1H6HT13</accession>
<sequence length="521" mass="57337">METSPPDASDVKKDPPDDPTASAASDDAGLVESTPVTTAAAARLATASDDASGYANMYRLYNPYTGEHFYTASLYEARADCIAGWRWEGIGWVAPTTSGDAVYRLYNPYAGDHHFTLSAVERDHLVSLGWRYEGVGWKSDGSGGPAVYREYNPYARSGSHNYTASALEDTQLGRVGWRREGVAWRAAEHERLAIDGFWLITSAWGSLERYWVDSGGMIATSRLVLPSEGTGYYAYATSSGAVVRGVRDRGNGWAWIAEQNGRLAGPAGGWVVTRTWDSGNLRRYWISDEGGYGLARVGWFERDGSTYYADGSCGYVACYVCLRRSDGWYFADSDGRATRLATGKIGYQNPPGFYQVSAYSVLLPSYAHGYFTYVTPSRIAPDATREQCAEAFVQRAVEYLGTPYRWDYSMQPGVGVDCVGLVMQCAYATGMDLGEFNPYDHMATGDSGWHSHDANNLWNYGSAMHVPVSDRRRGDVISWNGHVAVYVGNDTIIEAGAPGTRVRYNSLWYLGTPRGVIRLFQ</sequence>
<dbReference type="InterPro" id="IPR043708">
    <property type="entry name" value="DUF5648"/>
</dbReference>
<comment type="similarity">
    <text evidence="1">Belongs to the peptidase C40 family.</text>
</comment>
<name>A0A1H6HT13_9ACTN</name>
<dbReference type="InterPro" id="IPR000064">
    <property type="entry name" value="NLP_P60_dom"/>
</dbReference>
<dbReference type="InterPro" id="IPR038765">
    <property type="entry name" value="Papain-like_cys_pep_sf"/>
</dbReference>
<dbReference type="Pfam" id="PF00877">
    <property type="entry name" value="NLPC_P60"/>
    <property type="match status" value="1"/>
</dbReference>
<evidence type="ECO:0000256" key="3">
    <source>
        <dbReference type="ARBA" id="ARBA00022801"/>
    </source>
</evidence>
<evidence type="ECO:0000256" key="1">
    <source>
        <dbReference type="ARBA" id="ARBA00007074"/>
    </source>
</evidence>
<evidence type="ECO:0000256" key="4">
    <source>
        <dbReference type="ARBA" id="ARBA00022807"/>
    </source>
</evidence>
<dbReference type="SUPFAM" id="SSF69360">
    <property type="entry name" value="Cell wall binding repeat"/>
    <property type="match status" value="1"/>
</dbReference>
<dbReference type="EMBL" id="FNWT01000001">
    <property type="protein sequence ID" value="SEH38712.1"/>
    <property type="molecule type" value="Genomic_DNA"/>
</dbReference>
<dbReference type="Proteomes" id="UP000199135">
    <property type="component" value="Unassembled WGS sequence"/>
</dbReference>
<feature type="compositionally biased region" description="Low complexity" evidence="5">
    <location>
        <begin position="19"/>
        <end position="28"/>
    </location>
</feature>
<dbReference type="Gene3D" id="2.10.270.10">
    <property type="entry name" value="Cholin Binding"/>
    <property type="match status" value="1"/>
</dbReference>
<dbReference type="PANTHER" id="PTHR47359">
    <property type="entry name" value="PEPTIDOGLYCAN DL-ENDOPEPTIDASE CWLO"/>
    <property type="match status" value="1"/>
</dbReference>
<feature type="domain" description="NlpC/P60" evidence="6">
    <location>
        <begin position="386"/>
        <end position="521"/>
    </location>
</feature>
<dbReference type="Pfam" id="PF18885">
    <property type="entry name" value="DUF5648"/>
    <property type="match status" value="1"/>
</dbReference>
<evidence type="ECO:0000313" key="8">
    <source>
        <dbReference type="Proteomes" id="UP000199135"/>
    </source>
</evidence>
<dbReference type="InterPro" id="IPR051794">
    <property type="entry name" value="PG_Endopeptidase_C40"/>
</dbReference>
<proteinExistence type="inferred from homology"/>
<evidence type="ECO:0000259" key="6">
    <source>
        <dbReference type="PROSITE" id="PS51935"/>
    </source>
</evidence>
<dbReference type="SUPFAM" id="SSF54001">
    <property type="entry name" value="Cysteine proteinases"/>
    <property type="match status" value="1"/>
</dbReference>
<keyword evidence="8" id="KW-1185">Reference proteome</keyword>
<evidence type="ECO:0000256" key="2">
    <source>
        <dbReference type="ARBA" id="ARBA00022670"/>
    </source>
</evidence>
<reference evidence="7 8" key="1">
    <citation type="submission" date="2016-10" db="EMBL/GenBank/DDBJ databases">
        <authorList>
            <person name="Varghese N."/>
            <person name="Submissions S."/>
        </authorList>
    </citation>
    <scope>NUCLEOTIDE SEQUENCE [LARGE SCALE GENOMIC DNA]</scope>
    <source>
        <strain evidence="7 8">WCP15</strain>
    </source>
</reference>
<evidence type="ECO:0000313" key="7">
    <source>
        <dbReference type="EMBL" id="SEH38712.1"/>
    </source>
</evidence>
<feature type="region of interest" description="Disordered" evidence="5">
    <location>
        <begin position="1"/>
        <end position="32"/>
    </location>
</feature>
<keyword evidence="2" id="KW-0645">Protease</keyword>
<dbReference type="PANTHER" id="PTHR47359:SF3">
    <property type="entry name" value="NLP_P60 DOMAIN-CONTAINING PROTEIN-RELATED"/>
    <property type="match status" value="1"/>
</dbReference>
<gene>
    <name evidence="7" type="ORF">SAMN05216447_101266</name>
</gene>
<dbReference type="Gene3D" id="3.90.1720.10">
    <property type="entry name" value="endopeptidase domain like (from Nostoc punctiforme)"/>
    <property type="match status" value="1"/>
</dbReference>
<organism evidence="7 8">
    <name type="scientific">Parafannyhessea umbonata</name>
    <dbReference type="NCBI Taxonomy" id="604330"/>
    <lineage>
        <taxon>Bacteria</taxon>
        <taxon>Bacillati</taxon>
        <taxon>Actinomycetota</taxon>
        <taxon>Coriobacteriia</taxon>
        <taxon>Coriobacteriales</taxon>
        <taxon>Atopobiaceae</taxon>
        <taxon>Parafannyhessea</taxon>
    </lineage>
</organism>
<evidence type="ECO:0000256" key="5">
    <source>
        <dbReference type="SAM" id="MobiDB-lite"/>
    </source>
</evidence>
<dbReference type="PROSITE" id="PS51935">
    <property type="entry name" value="NLPC_P60"/>
    <property type="match status" value="1"/>
</dbReference>
<protein>
    <submittedName>
        <fullName evidence="7">NlpC/P60 family protein</fullName>
    </submittedName>
</protein>
<keyword evidence="4" id="KW-0788">Thiol protease</keyword>
<keyword evidence="3" id="KW-0378">Hydrolase</keyword>
<comment type="caution">
    <text evidence="7">The sequence shown here is derived from an EMBL/GenBank/DDBJ whole genome shotgun (WGS) entry which is preliminary data.</text>
</comment>